<comment type="caution">
    <text evidence="6">The sequence shown here is derived from an EMBL/GenBank/DDBJ whole genome shotgun (WGS) entry which is preliminary data.</text>
</comment>
<dbReference type="EC" id="2.4.1.325" evidence="6"/>
<gene>
    <name evidence="6" type="ORF">ACFFIP_12430</name>
</gene>
<organism evidence="6 7">
    <name type="scientific">Fontibacter flavus</name>
    <dbReference type="NCBI Taxonomy" id="654838"/>
    <lineage>
        <taxon>Bacteria</taxon>
        <taxon>Pseudomonadati</taxon>
        <taxon>Bacteroidota</taxon>
        <taxon>Cytophagia</taxon>
        <taxon>Cytophagales</taxon>
        <taxon>Cyclobacteriaceae</taxon>
        <taxon>Fontibacter</taxon>
    </lineage>
</organism>
<evidence type="ECO:0000313" key="6">
    <source>
        <dbReference type="EMBL" id="MFC0263489.1"/>
    </source>
</evidence>
<keyword evidence="7" id="KW-1185">Reference proteome</keyword>
<evidence type="ECO:0000256" key="1">
    <source>
        <dbReference type="ARBA" id="ARBA00022475"/>
    </source>
</evidence>
<protein>
    <submittedName>
        <fullName evidence="6">TDP-N-acetylfucosamine:lipid II N-acetylfucosaminyltransferase</fullName>
        <ecNumber evidence="6">2.4.1.325</ecNumber>
    </submittedName>
</protein>
<keyword evidence="4 6" id="KW-0808">Transferase</keyword>
<keyword evidence="1" id="KW-1003">Cell membrane</keyword>
<dbReference type="GO" id="GO:0102031">
    <property type="term" value="F:4-acetamido-4,6-dideoxy-D-galactose transferase activity"/>
    <property type="evidence" value="ECO:0007669"/>
    <property type="project" value="UniProtKB-EC"/>
</dbReference>
<evidence type="ECO:0000313" key="7">
    <source>
        <dbReference type="Proteomes" id="UP001589797"/>
    </source>
</evidence>
<name>A0ABV6FUG1_9BACT</name>
<accession>A0ABV6FUG1</accession>
<reference evidence="6 7" key="1">
    <citation type="submission" date="2024-09" db="EMBL/GenBank/DDBJ databases">
        <authorList>
            <person name="Sun Q."/>
            <person name="Mori K."/>
        </authorList>
    </citation>
    <scope>NUCLEOTIDE SEQUENCE [LARGE SCALE GENOMIC DNA]</scope>
    <source>
        <strain evidence="6 7">CCM 7650</strain>
    </source>
</reference>
<evidence type="ECO:0000256" key="5">
    <source>
        <dbReference type="ARBA" id="ARBA00023136"/>
    </source>
</evidence>
<dbReference type="InterPro" id="IPR009993">
    <property type="entry name" value="WecF"/>
</dbReference>
<evidence type="ECO:0000256" key="4">
    <source>
        <dbReference type="ARBA" id="ARBA00022679"/>
    </source>
</evidence>
<evidence type="ECO:0000256" key="3">
    <source>
        <dbReference type="ARBA" id="ARBA00022676"/>
    </source>
</evidence>
<sequence length="387" mass="45573">MPNELRIIHVCEDEKFINSAIEQFEYCFPGINSFYVLPISKDGKFIHVKSKSFVVKISNEELLTISLNLKTKYIVILHSLTPRFFDFVLHLPKSIIVIWFCFGFEVYSDQNYFKSKNLLDRITFQKFPGKDPSIKQKLKEQIRPFYRLIKPSLPFSYKEIKHKVFKRVNFFCCPFLEEYQSICKLIGITKPFFNFWYYPIELIADIDRSIKFPKTNLMVGNSGFKSLNHLDVFYKINNYPLANMDIIVPLNYGEPKYIQEVLLVGENDFSDKFKPLLDFMTLKDYNKILESVGVAILNNRRQQAVGNSIALLWFGAKLFLSNKNPFYSYLKRIGIYVFCYETELTAKNCTEFLSLDEIEHNRKTLFKELNKVHLSNLLKEQILKLNA</sequence>
<keyword evidence="5" id="KW-0472">Membrane</keyword>
<evidence type="ECO:0000256" key="2">
    <source>
        <dbReference type="ARBA" id="ARBA00022519"/>
    </source>
</evidence>
<proteinExistence type="predicted"/>
<keyword evidence="3 6" id="KW-0328">Glycosyltransferase</keyword>
<dbReference type="Proteomes" id="UP001589797">
    <property type="component" value="Unassembled WGS sequence"/>
</dbReference>
<dbReference type="RefSeq" id="WP_382387975.1">
    <property type="nucleotide sequence ID" value="NZ_JBHLWI010000035.1"/>
</dbReference>
<dbReference type="EMBL" id="JBHLWI010000035">
    <property type="protein sequence ID" value="MFC0263489.1"/>
    <property type="molecule type" value="Genomic_DNA"/>
</dbReference>
<dbReference type="Pfam" id="PF07429">
    <property type="entry name" value="Glyco_transf_56"/>
    <property type="match status" value="1"/>
</dbReference>
<keyword evidence="2" id="KW-0997">Cell inner membrane</keyword>